<dbReference type="RefSeq" id="WP_142880913.1">
    <property type="nucleotide sequence ID" value="NZ_VJMG01000008.1"/>
</dbReference>
<name>A0A549TGM9_9HYPH</name>
<protein>
    <recommendedName>
        <fullName evidence="4">DNA pilot protein</fullName>
    </recommendedName>
</protein>
<gene>
    <name evidence="2" type="ORF">FNA46_03300</name>
</gene>
<keyword evidence="3" id="KW-1185">Reference proteome</keyword>
<evidence type="ECO:0000313" key="2">
    <source>
        <dbReference type="EMBL" id="TRL41907.1"/>
    </source>
</evidence>
<accession>A0A549TGM9</accession>
<dbReference type="Proteomes" id="UP000316801">
    <property type="component" value="Unassembled WGS sequence"/>
</dbReference>
<organism evidence="2 3">
    <name type="scientific">Rhizobium straminoryzae</name>
    <dbReference type="NCBI Taxonomy" id="1387186"/>
    <lineage>
        <taxon>Bacteria</taxon>
        <taxon>Pseudomonadati</taxon>
        <taxon>Pseudomonadota</taxon>
        <taxon>Alphaproteobacteria</taxon>
        <taxon>Hyphomicrobiales</taxon>
        <taxon>Rhizobiaceae</taxon>
        <taxon>Rhizobium/Agrobacterium group</taxon>
        <taxon>Rhizobium</taxon>
    </lineage>
</organism>
<dbReference type="EMBL" id="VJMG01000008">
    <property type="protein sequence ID" value="TRL41907.1"/>
    <property type="molecule type" value="Genomic_DNA"/>
</dbReference>
<feature type="region of interest" description="Disordered" evidence="1">
    <location>
        <begin position="130"/>
        <end position="166"/>
    </location>
</feature>
<evidence type="ECO:0008006" key="4">
    <source>
        <dbReference type="Google" id="ProtNLM"/>
    </source>
</evidence>
<comment type="caution">
    <text evidence="2">The sequence shown here is derived from an EMBL/GenBank/DDBJ whole genome shotgun (WGS) entry which is preliminary data.</text>
</comment>
<feature type="compositionally biased region" description="Low complexity" evidence="1">
    <location>
        <begin position="130"/>
        <end position="149"/>
    </location>
</feature>
<evidence type="ECO:0000313" key="3">
    <source>
        <dbReference type="Proteomes" id="UP000316801"/>
    </source>
</evidence>
<dbReference type="AlphaFoldDB" id="A0A549TGM9"/>
<proteinExistence type="predicted"/>
<reference evidence="2 3" key="1">
    <citation type="submission" date="2019-07" db="EMBL/GenBank/DDBJ databases">
        <title>Ln-dependent methylotrophs.</title>
        <authorList>
            <person name="Tani A."/>
        </authorList>
    </citation>
    <scope>NUCLEOTIDE SEQUENCE [LARGE SCALE GENOMIC DNA]</scope>
    <source>
        <strain evidence="2 3">SM12</strain>
    </source>
</reference>
<evidence type="ECO:0000256" key="1">
    <source>
        <dbReference type="SAM" id="MobiDB-lite"/>
    </source>
</evidence>
<sequence length="270" mass="28500">MSIWSAVGAIGSSLLGGIFGSKKQKTESTVDYVKMAQSAEAAGFNPLTALRNGGSAGFTSTVQHPGLSGMADAISQIGGTLGAALDEHFDPIAQKRNQVESALLDYQLEKLQSKGKSGLMFGDVPSKAGSSLVRSPVPPLSSTGKAAPPKAKKNAPGEGTIVGGDDPKASSLGWSGERYGWFHAPFFPDAETFETIYGESEIGSSLYGAGKVIADGLYSGYRNVVSGARDFADYWNRKTKTKPDAEYAREYMNNIRDSVPTLAKSPKTSW</sequence>